<dbReference type="InterPro" id="IPR053876">
    <property type="entry name" value="Phage_int_M"/>
</dbReference>
<keyword evidence="4" id="KW-0233">DNA recombination</keyword>
<dbReference type="EMBL" id="JAUHLI010000002">
    <property type="protein sequence ID" value="MEE2000185.1"/>
    <property type="molecule type" value="Genomic_DNA"/>
</dbReference>
<dbReference type="PROSITE" id="PS51898">
    <property type="entry name" value="TYR_RECOMBINASE"/>
    <property type="match status" value="1"/>
</dbReference>
<dbReference type="Gene3D" id="1.10.150.130">
    <property type="match status" value="1"/>
</dbReference>
<dbReference type="PROSITE" id="PS51900">
    <property type="entry name" value="CB"/>
    <property type="match status" value="1"/>
</dbReference>
<dbReference type="Pfam" id="PF13356">
    <property type="entry name" value="Arm-DNA-bind_3"/>
    <property type="match status" value="1"/>
</dbReference>
<dbReference type="InterPro" id="IPR038488">
    <property type="entry name" value="Integrase_DNA-bd_sf"/>
</dbReference>
<evidence type="ECO:0000256" key="2">
    <source>
        <dbReference type="ARBA" id="ARBA00022908"/>
    </source>
</evidence>
<sequence>MATNKLTAKQVEHAKPSSKVYTLGDGEGLILRVKPTGIRTWVFNYTKPIEKTRSNLTIGNYPSVSLEDARRKAEEFRRLIEAGKDPYFEQQQTELAERVKAAQTLRAVAKSWHEKKAKTVSDDYALDISRSLELHILPKLGDYPISSITAPMAIEAIRPLEVKGNLETIRRLCQRLNEIMTFATNTGLAPHNPLAGIAVAFDKPKAKNQLTIDPQELPDLMRTLQRASIKFQTRCLIEFQLHTMLRPAEAATVKWEQIDLYGKVMTVGVKTVGRGKDEQRQHQVPLSIQVVNLLLEMKKVTGHCEYVFTGDRDKSVHTNTQTANMALKRMGYKGKLVSHGLRSVASTYLNDQGHDPDLIEVALSHVDKNSVRRAYNRAQYLERRRPLMQAWSDYIEQCATGSVGIASSNVTPFSRAAEG</sequence>
<evidence type="ECO:0000259" key="7">
    <source>
        <dbReference type="PROSITE" id="PS51900"/>
    </source>
</evidence>
<dbReference type="InterPro" id="IPR050808">
    <property type="entry name" value="Phage_Integrase"/>
</dbReference>
<dbReference type="InterPro" id="IPR025166">
    <property type="entry name" value="Integrase_DNA_bind_dom"/>
</dbReference>
<dbReference type="Gene3D" id="3.30.160.390">
    <property type="entry name" value="Integrase, DNA-binding domain"/>
    <property type="match status" value="1"/>
</dbReference>
<proteinExistence type="inferred from homology"/>
<dbReference type="InterPro" id="IPR011010">
    <property type="entry name" value="DNA_brk_join_enz"/>
</dbReference>
<reference evidence="8 9" key="1">
    <citation type="submission" date="2023-07" db="EMBL/GenBank/DDBJ databases">
        <title>Alkalimonas sp., MEB108 novel, alkaliphilic bacterium isolated from Lonar Lake, India.</title>
        <authorList>
            <person name="Joshi A."/>
            <person name="Thite S."/>
        </authorList>
    </citation>
    <scope>NUCLEOTIDE SEQUENCE [LARGE SCALE GENOMIC DNA]</scope>
    <source>
        <strain evidence="8 9">MEB108</strain>
    </source>
</reference>
<dbReference type="Gene3D" id="1.10.443.10">
    <property type="entry name" value="Intergrase catalytic core"/>
    <property type="match status" value="1"/>
</dbReference>
<evidence type="ECO:0000256" key="5">
    <source>
        <dbReference type="PROSITE-ProRule" id="PRU01248"/>
    </source>
</evidence>
<evidence type="ECO:0000259" key="6">
    <source>
        <dbReference type="PROSITE" id="PS51898"/>
    </source>
</evidence>
<evidence type="ECO:0000256" key="1">
    <source>
        <dbReference type="ARBA" id="ARBA00008857"/>
    </source>
</evidence>
<organism evidence="8 9">
    <name type="scientific">Alkalimonas cellulosilytica</name>
    <dbReference type="NCBI Taxonomy" id="3058395"/>
    <lineage>
        <taxon>Bacteria</taxon>
        <taxon>Pseudomonadati</taxon>
        <taxon>Pseudomonadota</taxon>
        <taxon>Gammaproteobacteria</taxon>
        <taxon>Alkalimonas</taxon>
    </lineage>
</organism>
<name>A0ABU7J2E6_9GAMM</name>
<keyword evidence="3 5" id="KW-0238">DNA-binding</keyword>
<protein>
    <submittedName>
        <fullName evidence="8">Tyrosine-type recombinase/integrase</fullName>
    </submittedName>
</protein>
<feature type="domain" description="Tyr recombinase" evidence="6">
    <location>
        <begin position="205"/>
        <end position="388"/>
    </location>
</feature>
<accession>A0ABU7J2E6</accession>
<dbReference type="PANTHER" id="PTHR30629:SF6">
    <property type="entry name" value="PROPHAGE INTEGRASE INTA-RELATED"/>
    <property type="match status" value="1"/>
</dbReference>
<dbReference type="InterPro" id="IPR044068">
    <property type="entry name" value="CB"/>
</dbReference>
<keyword evidence="2" id="KW-0229">DNA integration</keyword>
<evidence type="ECO:0000313" key="8">
    <source>
        <dbReference type="EMBL" id="MEE2000185.1"/>
    </source>
</evidence>
<dbReference type="RefSeq" id="WP_330127342.1">
    <property type="nucleotide sequence ID" value="NZ_JAUHLI010000002.1"/>
</dbReference>
<comment type="caution">
    <text evidence="8">The sequence shown here is derived from an EMBL/GenBank/DDBJ whole genome shotgun (WGS) entry which is preliminary data.</text>
</comment>
<dbReference type="PANTHER" id="PTHR30629">
    <property type="entry name" value="PROPHAGE INTEGRASE"/>
    <property type="match status" value="1"/>
</dbReference>
<dbReference type="CDD" id="cd00801">
    <property type="entry name" value="INT_P4_C"/>
    <property type="match status" value="1"/>
</dbReference>
<dbReference type="InterPro" id="IPR010998">
    <property type="entry name" value="Integrase_recombinase_N"/>
</dbReference>
<evidence type="ECO:0000256" key="4">
    <source>
        <dbReference type="ARBA" id="ARBA00023172"/>
    </source>
</evidence>
<evidence type="ECO:0000256" key="3">
    <source>
        <dbReference type="ARBA" id="ARBA00023125"/>
    </source>
</evidence>
<gene>
    <name evidence="8" type="ORF">QWY20_01865</name>
</gene>
<dbReference type="Proteomes" id="UP001336314">
    <property type="component" value="Unassembled WGS sequence"/>
</dbReference>
<dbReference type="SUPFAM" id="SSF56349">
    <property type="entry name" value="DNA breaking-rejoining enzymes"/>
    <property type="match status" value="1"/>
</dbReference>
<evidence type="ECO:0000313" key="9">
    <source>
        <dbReference type="Proteomes" id="UP001336314"/>
    </source>
</evidence>
<dbReference type="InterPro" id="IPR013762">
    <property type="entry name" value="Integrase-like_cat_sf"/>
</dbReference>
<comment type="similarity">
    <text evidence="1">Belongs to the 'phage' integrase family.</text>
</comment>
<dbReference type="Pfam" id="PF22022">
    <property type="entry name" value="Phage_int_M"/>
    <property type="match status" value="1"/>
</dbReference>
<dbReference type="Pfam" id="PF00589">
    <property type="entry name" value="Phage_integrase"/>
    <property type="match status" value="1"/>
</dbReference>
<keyword evidence="9" id="KW-1185">Reference proteome</keyword>
<dbReference type="InterPro" id="IPR002104">
    <property type="entry name" value="Integrase_catalytic"/>
</dbReference>
<feature type="domain" description="Core-binding (CB)" evidence="7">
    <location>
        <begin position="103"/>
        <end position="184"/>
    </location>
</feature>